<protein>
    <recommendedName>
        <fullName evidence="4">Metallo-beta-lactamase domain-containing protein</fullName>
    </recommendedName>
</protein>
<evidence type="ECO:0000313" key="2">
    <source>
        <dbReference type="EMBL" id="OQO00946.1"/>
    </source>
</evidence>
<dbReference type="GO" id="GO:0050313">
    <property type="term" value="F:sulfur dioxygenase activity"/>
    <property type="evidence" value="ECO:0007669"/>
    <property type="project" value="TreeGrafter"/>
</dbReference>
<evidence type="ECO:0008006" key="4">
    <source>
        <dbReference type="Google" id="ProtNLM"/>
    </source>
</evidence>
<dbReference type="PANTHER" id="PTHR43084">
    <property type="entry name" value="PERSULFIDE DIOXYGENASE ETHE1"/>
    <property type="match status" value="1"/>
</dbReference>
<dbReference type="Gene3D" id="3.60.15.10">
    <property type="entry name" value="Ribonuclease Z/Hydroxyacylglutathione hydrolase-like"/>
    <property type="match status" value="1"/>
</dbReference>
<dbReference type="InterPro" id="IPR036866">
    <property type="entry name" value="RibonucZ/Hydroxyglut_hydro"/>
</dbReference>
<evidence type="ECO:0000256" key="1">
    <source>
        <dbReference type="SAM" id="MobiDB-lite"/>
    </source>
</evidence>
<dbReference type="EMBL" id="NAJO01000033">
    <property type="protein sequence ID" value="OQO00946.1"/>
    <property type="molecule type" value="Genomic_DNA"/>
</dbReference>
<dbReference type="InParanoid" id="A0A1V8SP50"/>
<dbReference type="AlphaFoldDB" id="A0A1V8SP50"/>
<organism evidence="2 3">
    <name type="scientific">Cryoendolithus antarcticus</name>
    <dbReference type="NCBI Taxonomy" id="1507870"/>
    <lineage>
        <taxon>Eukaryota</taxon>
        <taxon>Fungi</taxon>
        <taxon>Dikarya</taxon>
        <taxon>Ascomycota</taxon>
        <taxon>Pezizomycotina</taxon>
        <taxon>Dothideomycetes</taxon>
        <taxon>Dothideomycetidae</taxon>
        <taxon>Cladosporiales</taxon>
        <taxon>Cladosporiaceae</taxon>
        <taxon>Cryoendolithus</taxon>
    </lineage>
</organism>
<dbReference type="InterPro" id="IPR051682">
    <property type="entry name" value="Mito_Persulfide_Diox"/>
</dbReference>
<sequence>MEISSVTRAEVQPVVHELYSQSTGTWQYVVADVSTGKAVVIDSALDPQELAQGISTTSADQVLDLIQSKNYSIERILETQGAHCYKTAAFYLRQQLLDRTDIAPRVCVGKSLKGVERYFGRKQPLGTLGWNKHDDAFEDGATFTVGGLKVAVLSLQAHTAEHCGYVIGTHVFIGDAIFKPALLDKGVDTSQLWQSIQKLVGLSNHYEVHVSNGAVDRDDAARIGADELGQLCTTVSSIKTKYMFGLDQSDFLTLCREKEPPKQKPNLLKRRGRAGTGESSITQRPESPIELLRSLFSRRKRDPRSFSIASVASTPVQST</sequence>
<dbReference type="GO" id="GO:0070813">
    <property type="term" value="P:hydrogen sulfide metabolic process"/>
    <property type="evidence" value="ECO:0007669"/>
    <property type="project" value="TreeGrafter"/>
</dbReference>
<dbReference type="GO" id="GO:0006749">
    <property type="term" value="P:glutathione metabolic process"/>
    <property type="evidence" value="ECO:0007669"/>
    <property type="project" value="TreeGrafter"/>
</dbReference>
<dbReference type="STRING" id="1507870.A0A1V8SP50"/>
<evidence type="ECO:0000313" key="3">
    <source>
        <dbReference type="Proteomes" id="UP000192596"/>
    </source>
</evidence>
<feature type="region of interest" description="Disordered" evidence="1">
    <location>
        <begin position="300"/>
        <end position="319"/>
    </location>
</feature>
<name>A0A1V8SP50_9PEZI</name>
<proteinExistence type="predicted"/>
<dbReference type="Proteomes" id="UP000192596">
    <property type="component" value="Unassembled WGS sequence"/>
</dbReference>
<dbReference type="PANTHER" id="PTHR43084:SF1">
    <property type="entry name" value="PERSULFIDE DIOXYGENASE ETHE1, MITOCHONDRIAL"/>
    <property type="match status" value="1"/>
</dbReference>
<reference evidence="3" key="1">
    <citation type="submission" date="2017-03" db="EMBL/GenBank/DDBJ databases">
        <title>Genomes of endolithic fungi from Antarctica.</title>
        <authorList>
            <person name="Coleine C."/>
            <person name="Masonjones S."/>
            <person name="Stajich J.E."/>
        </authorList>
    </citation>
    <scope>NUCLEOTIDE SEQUENCE [LARGE SCALE GENOMIC DNA]</scope>
    <source>
        <strain evidence="3">CCFEE 5527</strain>
    </source>
</reference>
<accession>A0A1V8SP50</accession>
<feature type="region of interest" description="Disordered" evidence="1">
    <location>
        <begin position="262"/>
        <end position="286"/>
    </location>
</feature>
<dbReference type="SUPFAM" id="SSF56281">
    <property type="entry name" value="Metallo-hydrolase/oxidoreductase"/>
    <property type="match status" value="1"/>
</dbReference>
<gene>
    <name evidence="2" type="ORF">B0A48_13635</name>
</gene>
<keyword evidence="3" id="KW-1185">Reference proteome</keyword>
<feature type="compositionally biased region" description="Polar residues" evidence="1">
    <location>
        <begin position="307"/>
        <end position="319"/>
    </location>
</feature>
<dbReference type="OrthoDB" id="449487at2759"/>
<comment type="caution">
    <text evidence="2">The sequence shown here is derived from an EMBL/GenBank/DDBJ whole genome shotgun (WGS) entry which is preliminary data.</text>
</comment>